<proteinExistence type="predicted"/>
<dbReference type="Proteomes" id="UP000579523">
    <property type="component" value="Unassembled WGS sequence"/>
</dbReference>
<dbReference type="RefSeq" id="WP_184829286.1">
    <property type="nucleotide sequence ID" value="NZ_BMTK01000020.1"/>
</dbReference>
<name>A0A7W7PY43_9ACTN</name>
<sequence>MDAIPLALDGYLTADPVPDDHDDILCWRLSCSASTDHLAEEAIIPCTTMEPEIVHALLTERQPGDLLRVTGHLTLPETAGGILQLHVESLEVLWEAPLLDAEENEDGEDSGDTAAVTDAAADRNSALAALAEALTSLGHQATPGPGQSIRIHLSPAETLGTDLEHCHSIDLTPARAHQLADAVDALNCRLDDDRTDDDVVLDPQTIADLTDLFDGIDLLDLTNAVLNTTRPENRPQVTRAMDDMFGDVPAPEDTDP</sequence>
<gene>
    <name evidence="1" type="ORF">FHS37_007435</name>
</gene>
<evidence type="ECO:0000313" key="1">
    <source>
        <dbReference type="EMBL" id="MBB4903338.1"/>
    </source>
</evidence>
<dbReference type="AlphaFoldDB" id="A0A7W7PY43"/>
<reference evidence="1 2" key="1">
    <citation type="submission" date="2020-08" db="EMBL/GenBank/DDBJ databases">
        <title>Genomic Encyclopedia of Type Strains, Phase III (KMG-III): the genomes of soil and plant-associated and newly described type strains.</title>
        <authorList>
            <person name="Whitman W."/>
        </authorList>
    </citation>
    <scope>NUCLEOTIDE SEQUENCE [LARGE SCALE GENOMIC DNA]</scope>
    <source>
        <strain evidence="1 2">CECT 3273</strain>
    </source>
</reference>
<dbReference type="EMBL" id="JACHJI010000026">
    <property type="protein sequence ID" value="MBB4903338.1"/>
    <property type="molecule type" value="Genomic_DNA"/>
</dbReference>
<keyword evidence="2" id="KW-1185">Reference proteome</keyword>
<comment type="caution">
    <text evidence="1">The sequence shown here is derived from an EMBL/GenBank/DDBJ whole genome shotgun (WGS) entry which is preliminary data.</text>
</comment>
<protein>
    <submittedName>
        <fullName evidence="1">Uncharacterized protein</fullName>
    </submittedName>
</protein>
<organism evidence="1 2">
    <name type="scientific">Streptomyces griseomycini</name>
    <dbReference type="NCBI Taxonomy" id="66895"/>
    <lineage>
        <taxon>Bacteria</taxon>
        <taxon>Bacillati</taxon>
        <taxon>Actinomycetota</taxon>
        <taxon>Actinomycetes</taxon>
        <taxon>Kitasatosporales</taxon>
        <taxon>Streptomycetaceae</taxon>
        <taxon>Streptomyces</taxon>
    </lineage>
</organism>
<evidence type="ECO:0000313" key="2">
    <source>
        <dbReference type="Proteomes" id="UP000579523"/>
    </source>
</evidence>
<accession>A0A7W7PY43</accession>